<comment type="caution">
    <text evidence="6">The sequence shown here is derived from an EMBL/GenBank/DDBJ whole genome shotgun (WGS) entry which is preliminary data.</text>
</comment>
<dbReference type="PANTHER" id="PTHR11360:SF234">
    <property type="entry name" value="MFS-TYPE TRANSPORTER DBAD-RELATED"/>
    <property type="match status" value="1"/>
</dbReference>
<dbReference type="InterPro" id="IPR036259">
    <property type="entry name" value="MFS_trans_sf"/>
</dbReference>
<feature type="region of interest" description="Disordered" evidence="3">
    <location>
        <begin position="1"/>
        <end position="80"/>
    </location>
</feature>
<feature type="transmembrane region" description="Helical" evidence="4">
    <location>
        <begin position="381"/>
        <end position="406"/>
    </location>
</feature>
<evidence type="ECO:0000256" key="2">
    <source>
        <dbReference type="ARBA" id="ARBA00006727"/>
    </source>
</evidence>
<dbReference type="CDD" id="cd17352">
    <property type="entry name" value="MFS_MCT_SLC16"/>
    <property type="match status" value="1"/>
</dbReference>
<evidence type="ECO:0000313" key="6">
    <source>
        <dbReference type="EMBL" id="KAF2025968.1"/>
    </source>
</evidence>
<dbReference type="InterPro" id="IPR020846">
    <property type="entry name" value="MFS_dom"/>
</dbReference>
<evidence type="ECO:0000256" key="1">
    <source>
        <dbReference type="ARBA" id="ARBA00004141"/>
    </source>
</evidence>
<evidence type="ECO:0000259" key="5">
    <source>
        <dbReference type="PROSITE" id="PS50850"/>
    </source>
</evidence>
<keyword evidence="4" id="KW-0812">Transmembrane</keyword>
<dbReference type="InterPro" id="IPR050327">
    <property type="entry name" value="Proton-linked_MCT"/>
</dbReference>
<protein>
    <submittedName>
        <fullName evidence="6">MFS general substrate transporter</fullName>
    </submittedName>
</protein>
<feature type="transmembrane region" description="Helical" evidence="4">
    <location>
        <begin position="418"/>
        <end position="436"/>
    </location>
</feature>
<feature type="transmembrane region" description="Helical" evidence="4">
    <location>
        <begin position="155"/>
        <end position="175"/>
    </location>
</feature>
<feature type="transmembrane region" description="Helical" evidence="4">
    <location>
        <begin position="127"/>
        <end position="148"/>
    </location>
</feature>
<feature type="transmembrane region" description="Helical" evidence="4">
    <location>
        <begin position="87"/>
        <end position="107"/>
    </location>
</feature>
<feature type="transmembrane region" description="Helical" evidence="4">
    <location>
        <begin position="448"/>
        <end position="470"/>
    </location>
</feature>
<feature type="transmembrane region" description="Helical" evidence="4">
    <location>
        <begin position="286"/>
        <end position="306"/>
    </location>
</feature>
<comment type="similarity">
    <text evidence="2">Belongs to the major facilitator superfamily. Monocarboxylate porter (TC 2.A.1.13) family.</text>
</comment>
<feature type="domain" description="Major facilitator superfamily (MFS) profile" evidence="5">
    <location>
        <begin position="89"/>
        <end position="470"/>
    </location>
</feature>
<proteinExistence type="inferred from homology"/>
<dbReference type="GO" id="GO:0022857">
    <property type="term" value="F:transmembrane transporter activity"/>
    <property type="evidence" value="ECO:0007669"/>
    <property type="project" value="InterPro"/>
</dbReference>
<feature type="transmembrane region" description="Helical" evidence="4">
    <location>
        <begin position="357"/>
        <end position="375"/>
    </location>
</feature>
<accession>A0A9P4LHZ4</accession>
<dbReference type="OrthoDB" id="6509908at2759"/>
<dbReference type="Gene3D" id="1.20.1250.20">
    <property type="entry name" value="MFS general substrate transporter like domains"/>
    <property type="match status" value="2"/>
</dbReference>
<sequence>MERTTRPADAETTVSAANSTALDEKPSRHPSISTSESVRSNHDREANQLQEKGEHVTERDENDAPLEPVQSRHPSVRDGSSIPNGGTWAWLQVLGGFFLLFNSWGIINTFGSYQAYYESDLLPNSSASAISWIGSIQAFLLLMVGALTGPLYDAGYFRSLLIGGSIMLVLGQMMLSLCHAYWQVLLAQAFCIGIGTGMLFIPGVAILSTYFSTKIGLAIGIAASGSSFGGVIYPIVFHKLLPQIGFSWTTRILGFIILATMIIPNICMRVRVLPAKQRSLLDLRAFLIPAYTLQVIGFFFGFMGLYMPFFYAQVYALERHITNENLAFYLLAVMNSTSTFGRIIPNIFADKLGPFNVVIPCTLISALLCLSFMAASSSAGIIVLMAFYGFFSGSFVSLPPTIVVNLSLNVRDKIGTRLGQSFAFVAFGVLIGTPIGGAVLEKGGFDALWTFGGCMLCASAACLIAARVSWRGWGLLRKA</sequence>
<dbReference type="SUPFAM" id="SSF103473">
    <property type="entry name" value="MFS general substrate transporter"/>
    <property type="match status" value="1"/>
</dbReference>
<organism evidence="6 7">
    <name type="scientific">Setomelanomma holmii</name>
    <dbReference type="NCBI Taxonomy" id="210430"/>
    <lineage>
        <taxon>Eukaryota</taxon>
        <taxon>Fungi</taxon>
        <taxon>Dikarya</taxon>
        <taxon>Ascomycota</taxon>
        <taxon>Pezizomycotina</taxon>
        <taxon>Dothideomycetes</taxon>
        <taxon>Pleosporomycetidae</taxon>
        <taxon>Pleosporales</taxon>
        <taxon>Pleosporineae</taxon>
        <taxon>Phaeosphaeriaceae</taxon>
        <taxon>Setomelanomma</taxon>
    </lineage>
</organism>
<comment type="subcellular location">
    <subcellularLocation>
        <location evidence="1">Membrane</location>
        <topology evidence="1">Multi-pass membrane protein</topology>
    </subcellularLocation>
</comment>
<name>A0A9P4LHZ4_9PLEO</name>
<feature type="transmembrane region" description="Helical" evidence="4">
    <location>
        <begin position="326"/>
        <end position="345"/>
    </location>
</feature>
<feature type="transmembrane region" description="Helical" evidence="4">
    <location>
        <begin position="181"/>
        <end position="208"/>
    </location>
</feature>
<feature type="transmembrane region" description="Helical" evidence="4">
    <location>
        <begin position="248"/>
        <end position="266"/>
    </location>
</feature>
<dbReference type="Pfam" id="PF07690">
    <property type="entry name" value="MFS_1"/>
    <property type="match status" value="1"/>
</dbReference>
<evidence type="ECO:0000313" key="7">
    <source>
        <dbReference type="Proteomes" id="UP000799777"/>
    </source>
</evidence>
<reference evidence="6" key="1">
    <citation type="journal article" date="2020" name="Stud. Mycol.">
        <title>101 Dothideomycetes genomes: a test case for predicting lifestyles and emergence of pathogens.</title>
        <authorList>
            <person name="Haridas S."/>
            <person name="Albert R."/>
            <person name="Binder M."/>
            <person name="Bloem J."/>
            <person name="Labutti K."/>
            <person name="Salamov A."/>
            <person name="Andreopoulos B."/>
            <person name="Baker S."/>
            <person name="Barry K."/>
            <person name="Bills G."/>
            <person name="Bluhm B."/>
            <person name="Cannon C."/>
            <person name="Castanera R."/>
            <person name="Culley D."/>
            <person name="Daum C."/>
            <person name="Ezra D."/>
            <person name="Gonzalez J."/>
            <person name="Henrissat B."/>
            <person name="Kuo A."/>
            <person name="Liang C."/>
            <person name="Lipzen A."/>
            <person name="Lutzoni F."/>
            <person name="Magnuson J."/>
            <person name="Mondo S."/>
            <person name="Nolan M."/>
            <person name="Ohm R."/>
            <person name="Pangilinan J."/>
            <person name="Park H.-J."/>
            <person name="Ramirez L."/>
            <person name="Alfaro M."/>
            <person name="Sun H."/>
            <person name="Tritt A."/>
            <person name="Yoshinaga Y."/>
            <person name="Zwiers L.-H."/>
            <person name="Turgeon B."/>
            <person name="Goodwin S."/>
            <person name="Spatafora J."/>
            <person name="Crous P."/>
            <person name="Grigoriev I."/>
        </authorList>
    </citation>
    <scope>NUCLEOTIDE SEQUENCE</scope>
    <source>
        <strain evidence="6">CBS 110217</strain>
    </source>
</reference>
<feature type="transmembrane region" description="Helical" evidence="4">
    <location>
        <begin position="215"/>
        <end position="236"/>
    </location>
</feature>
<keyword evidence="4" id="KW-1133">Transmembrane helix</keyword>
<keyword evidence="7" id="KW-1185">Reference proteome</keyword>
<dbReference type="InterPro" id="IPR011701">
    <property type="entry name" value="MFS"/>
</dbReference>
<gene>
    <name evidence="6" type="ORF">EK21DRAFT_75171</name>
</gene>
<dbReference type="AlphaFoldDB" id="A0A9P4LHZ4"/>
<feature type="compositionally biased region" description="Polar residues" evidence="3">
    <location>
        <begin position="12"/>
        <end position="21"/>
    </location>
</feature>
<dbReference type="GO" id="GO:0016020">
    <property type="term" value="C:membrane"/>
    <property type="evidence" value="ECO:0007669"/>
    <property type="project" value="UniProtKB-SubCell"/>
</dbReference>
<feature type="compositionally biased region" description="Basic and acidic residues" evidence="3">
    <location>
        <begin position="39"/>
        <end position="59"/>
    </location>
</feature>
<evidence type="ECO:0000256" key="3">
    <source>
        <dbReference type="SAM" id="MobiDB-lite"/>
    </source>
</evidence>
<dbReference type="PANTHER" id="PTHR11360">
    <property type="entry name" value="MONOCARBOXYLATE TRANSPORTER"/>
    <property type="match status" value="1"/>
</dbReference>
<dbReference type="PROSITE" id="PS50850">
    <property type="entry name" value="MFS"/>
    <property type="match status" value="1"/>
</dbReference>
<keyword evidence="4" id="KW-0472">Membrane</keyword>
<evidence type="ECO:0000256" key="4">
    <source>
        <dbReference type="SAM" id="Phobius"/>
    </source>
</evidence>
<dbReference type="Proteomes" id="UP000799777">
    <property type="component" value="Unassembled WGS sequence"/>
</dbReference>
<dbReference type="EMBL" id="ML978252">
    <property type="protein sequence ID" value="KAF2025968.1"/>
    <property type="molecule type" value="Genomic_DNA"/>
</dbReference>